<dbReference type="GO" id="GO:0008233">
    <property type="term" value="F:peptidase activity"/>
    <property type="evidence" value="ECO:0007669"/>
    <property type="project" value="UniProtKB-KW"/>
</dbReference>
<feature type="region of interest" description="Disordered" evidence="11">
    <location>
        <begin position="875"/>
        <end position="917"/>
    </location>
</feature>
<dbReference type="InterPro" id="IPR036628">
    <property type="entry name" value="Clp_N_dom_sf"/>
</dbReference>
<organism evidence="13 14">
    <name type="scientific">Brachybacterium tyrofermentans</name>
    <dbReference type="NCBI Taxonomy" id="47848"/>
    <lineage>
        <taxon>Bacteria</taxon>
        <taxon>Bacillati</taxon>
        <taxon>Actinomycetota</taxon>
        <taxon>Actinomycetes</taxon>
        <taxon>Micrococcales</taxon>
        <taxon>Dermabacteraceae</taxon>
        <taxon>Brachybacterium</taxon>
    </lineage>
</organism>
<dbReference type="Gene3D" id="1.10.1780.10">
    <property type="entry name" value="Clp, N-terminal domain"/>
    <property type="match status" value="1"/>
</dbReference>
<proteinExistence type="inferred from homology"/>
<dbReference type="PRINTS" id="PR00300">
    <property type="entry name" value="CLPPROTEASEA"/>
</dbReference>
<evidence type="ECO:0000256" key="3">
    <source>
        <dbReference type="ARBA" id="ARBA00022741"/>
    </source>
</evidence>
<comment type="subunit">
    <text evidence="8">Homohexamer. The oligomerization is ATP-dependent.</text>
</comment>
<comment type="similarity">
    <text evidence="1 10">Belongs to the ClpA/ClpB family.</text>
</comment>
<keyword evidence="7 10" id="KW-0143">Chaperone</keyword>
<feature type="domain" description="Clp R" evidence="12">
    <location>
        <begin position="1"/>
        <end position="147"/>
    </location>
</feature>
<dbReference type="Pfam" id="PF17871">
    <property type="entry name" value="AAA_lid_9"/>
    <property type="match status" value="1"/>
</dbReference>
<evidence type="ECO:0000256" key="10">
    <source>
        <dbReference type="RuleBase" id="RU004432"/>
    </source>
</evidence>
<dbReference type="RefSeq" id="WP_193118643.1">
    <property type="nucleotide sequence ID" value="NZ_BAAAIR010000003.1"/>
</dbReference>
<dbReference type="PROSITE" id="PS00871">
    <property type="entry name" value="CLPAB_2"/>
    <property type="match status" value="1"/>
</dbReference>
<dbReference type="SUPFAM" id="SSF52540">
    <property type="entry name" value="P-loop containing nucleoside triphosphate hydrolases"/>
    <property type="match status" value="2"/>
</dbReference>
<keyword evidence="13" id="KW-0645">Protease</keyword>
<dbReference type="InterPro" id="IPR003593">
    <property type="entry name" value="AAA+_ATPase"/>
</dbReference>
<dbReference type="PANTHER" id="PTHR11638:SF18">
    <property type="entry name" value="HEAT SHOCK PROTEIN 104"/>
    <property type="match status" value="1"/>
</dbReference>
<dbReference type="InterPro" id="IPR050130">
    <property type="entry name" value="ClpA_ClpB"/>
</dbReference>
<keyword evidence="2 9" id="KW-0677">Repeat</keyword>
<dbReference type="CDD" id="cd00009">
    <property type="entry name" value="AAA"/>
    <property type="match status" value="1"/>
</dbReference>
<dbReference type="SUPFAM" id="SSF81923">
    <property type="entry name" value="Double Clp-N motif"/>
    <property type="match status" value="1"/>
</dbReference>
<dbReference type="InterPro" id="IPR004176">
    <property type="entry name" value="Clp_R_N"/>
</dbReference>
<dbReference type="SMART" id="SM00382">
    <property type="entry name" value="AAA"/>
    <property type="match status" value="2"/>
</dbReference>
<keyword evidence="13" id="KW-0378">Hydrolase</keyword>
<keyword evidence="14" id="KW-1185">Reference proteome</keyword>
<dbReference type="GO" id="GO:0006508">
    <property type="term" value="P:proteolysis"/>
    <property type="evidence" value="ECO:0007669"/>
    <property type="project" value="UniProtKB-KW"/>
</dbReference>
<dbReference type="InterPro" id="IPR003959">
    <property type="entry name" value="ATPase_AAA_core"/>
</dbReference>
<keyword evidence="6" id="KW-0175">Coiled coil</keyword>
<evidence type="ECO:0000256" key="11">
    <source>
        <dbReference type="SAM" id="MobiDB-lite"/>
    </source>
</evidence>
<dbReference type="InterPro" id="IPR041546">
    <property type="entry name" value="ClpA/ClpB_AAA_lid"/>
</dbReference>
<evidence type="ECO:0000256" key="2">
    <source>
        <dbReference type="ARBA" id="ARBA00022737"/>
    </source>
</evidence>
<dbReference type="Gene3D" id="3.40.50.300">
    <property type="entry name" value="P-loop containing nucleotide triphosphate hydrolases"/>
    <property type="match status" value="3"/>
</dbReference>
<dbReference type="Pfam" id="PF07724">
    <property type="entry name" value="AAA_2"/>
    <property type="match status" value="1"/>
</dbReference>
<dbReference type="Proteomes" id="UP001595937">
    <property type="component" value="Unassembled WGS sequence"/>
</dbReference>
<evidence type="ECO:0000256" key="7">
    <source>
        <dbReference type="ARBA" id="ARBA00023186"/>
    </source>
</evidence>
<dbReference type="Pfam" id="PF02861">
    <property type="entry name" value="Clp_N"/>
    <property type="match status" value="1"/>
</dbReference>
<evidence type="ECO:0000256" key="9">
    <source>
        <dbReference type="PROSITE-ProRule" id="PRU01251"/>
    </source>
</evidence>
<dbReference type="InterPro" id="IPR001270">
    <property type="entry name" value="ClpA/B"/>
</dbReference>
<accession>A0ABW0FDY2</accession>
<evidence type="ECO:0000256" key="1">
    <source>
        <dbReference type="ARBA" id="ARBA00008675"/>
    </source>
</evidence>
<keyword evidence="5" id="KW-0346">Stress response</keyword>
<dbReference type="InterPro" id="IPR018368">
    <property type="entry name" value="ClpA/B_CS1"/>
</dbReference>
<sequence length="917" mass="99056">MEFQFTTRSQEAVTAAAEKAVELGNPQISSMHLLWVLATQQDGIGRAVLTEVGADPQDVARRAEQAVLGLPQVSGSGASGSPTFVGTGYDALDAARREADAQHRTYLSTEHLMIGIALGKDAASRLLSAVGATPVALRDAVSRLTPGDEHMNQMDSQNPEGTFKSLEKFGVDLTEQAEEGRLDPVIGRDAEIRRVVQVLSRRTKNNPVLIGEPGVGKTSVVEGLAQRIVAGDVPDSLRGKRLISLDLSSMVAGSKYRGEFEERMKAVLDEIRTSNGQVITFIDELHTVVGAGGSGDGSMDAGNMLKPMLARGELRMVGATTLDEYRENIEKDPALERRFQQVYVGEPSVEDTITILRGLKDKYEAHHKVSITDAALVAAATLSSRYISGRQLPDKAIDLVDEAASRQRMELDSSPEQLDILHRQVDRLKMEELALAGSEDPGSIAQLESVRSQLADRSEQMTALSARWEREKAGLNLVGDLKARLEKLRMQADRAQREGDLTAASKILYGDIPELKMQLVDAEENEAAGGLEGDRPLVSDHVGPDDIADVVGSWTGIPAGRLLQAESQKLLEMEELIGERLIGQQSAVAEVSDAVRRSRAGIADPNRPTGSFLFLGPTGVGKTELAKALADFLFDDERAMVRIDMSEYGEKHTVSRLVGAPPGYVGYDEGGQLTEAVRRRPYSVVLLDEIEKAHPDVFDVLLQVLDDGRLTDGQGRTVDFRSTILILTSNLGAHVLQDQTLEERDKHERVMQVVRASFKPEFLNRLDDVVMFDALDREQLSRIVTLQIADVAARLEDRRIELEVDEAATRWLAAEGFDPMYGARPLKRLVQKEIGDGLARLILKGEVHDGQTVSVGASQDGSGLALRVLDDTDTAVSGSAAQEGSAPDGAGAGAAGPDGAVSQEPGTAEAGSDRQDT</sequence>
<dbReference type="PANTHER" id="PTHR11638">
    <property type="entry name" value="ATP-DEPENDENT CLP PROTEASE"/>
    <property type="match status" value="1"/>
</dbReference>
<evidence type="ECO:0000259" key="12">
    <source>
        <dbReference type="PROSITE" id="PS51903"/>
    </source>
</evidence>
<dbReference type="Pfam" id="PF00004">
    <property type="entry name" value="AAA"/>
    <property type="match status" value="1"/>
</dbReference>
<name>A0ABW0FDY2_9MICO</name>
<keyword evidence="3 10" id="KW-0547">Nucleotide-binding</keyword>
<dbReference type="Pfam" id="PF10431">
    <property type="entry name" value="ClpB_D2-small"/>
    <property type="match status" value="1"/>
</dbReference>
<evidence type="ECO:0000256" key="4">
    <source>
        <dbReference type="ARBA" id="ARBA00022840"/>
    </source>
</evidence>
<evidence type="ECO:0000256" key="8">
    <source>
        <dbReference type="ARBA" id="ARBA00026057"/>
    </source>
</evidence>
<protein>
    <submittedName>
        <fullName evidence="13">ATP-dependent Clp protease ATP-binding subunit</fullName>
    </submittedName>
</protein>
<evidence type="ECO:0000256" key="5">
    <source>
        <dbReference type="ARBA" id="ARBA00023016"/>
    </source>
</evidence>
<dbReference type="SMART" id="SM01086">
    <property type="entry name" value="ClpB_D2-small"/>
    <property type="match status" value="1"/>
</dbReference>
<dbReference type="CDD" id="cd19499">
    <property type="entry name" value="RecA-like_ClpB_Hsp104-like"/>
    <property type="match status" value="1"/>
</dbReference>
<gene>
    <name evidence="13" type="ORF">ACFPK8_04975</name>
</gene>
<evidence type="ECO:0000256" key="6">
    <source>
        <dbReference type="ARBA" id="ARBA00023054"/>
    </source>
</evidence>
<keyword evidence="4 10" id="KW-0067">ATP-binding</keyword>
<dbReference type="PROSITE" id="PS51903">
    <property type="entry name" value="CLP_R"/>
    <property type="match status" value="1"/>
</dbReference>
<evidence type="ECO:0000313" key="13">
    <source>
        <dbReference type="EMBL" id="MFC5296854.1"/>
    </source>
</evidence>
<dbReference type="PROSITE" id="PS00870">
    <property type="entry name" value="CLPAB_1"/>
    <property type="match status" value="1"/>
</dbReference>
<dbReference type="GeneID" id="303295564"/>
<dbReference type="InterPro" id="IPR028299">
    <property type="entry name" value="ClpA/B_CS2"/>
</dbReference>
<comment type="caution">
    <text evidence="13">The sequence shown here is derived from an EMBL/GenBank/DDBJ whole genome shotgun (WGS) entry which is preliminary data.</text>
</comment>
<dbReference type="GO" id="GO:0005524">
    <property type="term" value="F:ATP binding"/>
    <property type="evidence" value="ECO:0007669"/>
    <property type="project" value="UniProtKB-KW"/>
</dbReference>
<reference evidence="14" key="1">
    <citation type="journal article" date="2019" name="Int. J. Syst. Evol. Microbiol.">
        <title>The Global Catalogue of Microorganisms (GCM) 10K type strain sequencing project: providing services to taxonomists for standard genome sequencing and annotation.</title>
        <authorList>
            <consortium name="The Broad Institute Genomics Platform"/>
            <consortium name="The Broad Institute Genome Sequencing Center for Infectious Disease"/>
            <person name="Wu L."/>
            <person name="Ma J."/>
        </authorList>
    </citation>
    <scope>NUCLEOTIDE SEQUENCE [LARGE SCALE GENOMIC DNA]</scope>
    <source>
        <strain evidence="14">CGMCC 1.16455</strain>
    </source>
</reference>
<evidence type="ECO:0000313" key="14">
    <source>
        <dbReference type="Proteomes" id="UP001595937"/>
    </source>
</evidence>
<dbReference type="InterPro" id="IPR019489">
    <property type="entry name" value="Clp_ATPase_C"/>
</dbReference>
<dbReference type="InterPro" id="IPR027417">
    <property type="entry name" value="P-loop_NTPase"/>
</dbReference>
<dbReference type="Gene3D" id="1.10.8.60">
    <property type="match status" value="1"/>
</dbReference>
<dbReference type="EMBL" id="JBHSLN010000016">
    <property type="protein sequence ID" value="MFC5296854.1"/>
    <property type="molecule type" value="Genomic_DNA"/>
</dbReference>